<dbReference type="EMBL" id="CM047949">
    <property type="protein sequence ID" value="KAI9896117.1"/>
    <property type="molecule type" value="Genomic_DNA"/>
</dbReference>
<organism evidence="1 2">
    <name type="scientific">Trichothecium roseum</name>
    <dbReference type="NCBI Taxonomy" id="47278"/>
    <lineage>
        <taxon>Eukaryota</taxon>
        <taxon>Fungi</taxon>
        <taxon>Dikarya</taxon>
        <taxon>Ascomycota</taxon>
        <taxon>Pezizomycotina</taxon>
        <taxon>Sordariomycetes</taxon>
        <taxon>Hypocreomycetidae</taxon>
        <taxon>Hypocreales</taxon>
        <taxon>Hypocreales incertae sedis</taxon>
        <taxon>Trichothecium</taxon>
    </lineage>
</organism>
<sequence length="587" mass="63922">MATVITSTGQHEPVISAHDPEKHVNANERSASRDEEESDGSSFKQEGVRRVEEVTQVWSKSMLIVTFVLLYLLSFVDSLLGGVQGNLVPYVTSSFSQHGLLATTSIVASVLGGVSKLAIAKVIDIWGRIEGLCAMILLIVLGMVMKAACINVEMYAAAHTLYWVGHLGLLYIIDVVVADMTTLKNRMIIFGLNSTPGIAATFAGPRIAQLFLDEVNFRWAFGAFSIILVVFAVPVGIIFLLSHRKAVKMGVAQRQPSGRTAWASCKHYFVEFDVVGMFLTTAGWSLLLLPFNLASTAPNGWASGYIIAMIVLGVVCLVAFGLWEKFFAKVPYFPFKLLTDRTVLGASVLYGIMFTSIFCWDSYYGSYLQVVHYESVTISGYVLNSFSLMSSFIAPFVGLWIRYVGEYKYTSFAGVPLVALGTALLIHFRRPHSHIGYLVMCQLFNGAGTGIWAATAQIGVMASVSHQETAVALALWSMFGSIGSAIGFAIAGAIWTNVLPEKLLQNLPADSKGLAGTIYGDIVTQMSYPAGSPIREAIIAAYSDVQRKMVIAGAAFLPIMLIALLMFRNINLKQKEKERGQVKGNIF</sequence>
<proteinExistence type="predicted"/>
<name>A0ACC0USA2_9HYPO</name>
<reference evidence="1" key="1">
    <citation type="submission" date="2022-10" db="EMBL/GenBank/DDBJ databases">
        <title>Complete Genome of Trichothecium roseum strain YXFP-22015, a Plant Pathogen Isolated from Citrus.</title>
        <authorList>
            <person name="Wang Y."/>
            <person name="Zhu L."/>
        </authorList>
    </citation>
    <scope>NUCLEOTIDE SEQUENCE</scope>
    <source>
        <strain evidence="1">YXFP-22015</strain>
    </source>
</reference>
<accession>A0ACC0USA2</accession>
<evidence type="ECO:0000313" key="1">
    <source>
        <dbReference type="EMBL" id="KAI9896117.1"/>
    </source>
</evidence>
<dbReference type="Proteomes" id="UP001163324">
    <property type="component" value="Chromosome 10"/>
</dbReference>
<protein>
    <submittedName>
        <fullName evidence="1">Uncharacterized protein</fullName>
    </submittedName>
</protein>
<keyword evidence="2" id="KW-1185">Reference proteome</keyword>
<evidence type="ECO:0000313" key="2">
    <source>
        <dbReference type="Proteomes" id="UP001163324"/>
    </source>
</evidence>
<comment type="caution">
    <text evidence="1">The sequence shown here is derived from an EMBL/GenBank/DDBJ whole genome shotgun (WGS) entry which is preliminary data.</text>
</comment>
<gene>
    <name evidence="1" type="ORF">N3K66_009017</name>
</gene>